<keyword evidence="3" id="KW-1185">Reference proteome</keyword>
<evidence type="ECO:0000313" key="3">
    <source>
        <dbReference type="Proteomes" id="UP001190466"/>
    </source>
</evidence>
<feature type="transmembrane region" description="Helical" evidence="1">
    <location>
        <begin position="16"/>
        <end position="36"/>
    </location>
</feature>
<proteinExistence type="predicted"/>
<dbReference type="RefSeq" id="WP_316511950.1">
    <property type="nucleotide sequence ID" value="NZ_OY726395.1"/>
</dbReference>
<dbReference type="Proteomes" id="UP001190466">
    <property type="component" value="Chromosome"/>
</dbReference>
<sequence length="146" mass="15948">MTDQHPESEGATVTPFLAALVIIVLVVIGVGLASWLNRDDDAVREGIVRAALGQNDALQRLDYDDFRTYTCAREAGTADTVLDNQRRSVADKGARYVGNVLDVTVEGDTATANVVYYFDNDKDTMIDTPTDFVLEDGTWRVCSPVS</sequence>
<organism evidence="2 3">
    <name type="scientific">[Mycobacterium] wendilense</name>
    <dbReference type="NCBI Taxonomy" id="3064284"/>
    <lineage>
        <taxon>Bacteria</taxon>
        <taxon>Bacillati</taxon>
        <taxon>Actinomycetota</taxon>
        <taxon>Actinomycetes</taxon>
        <taxon>Mycobacteriales</taxon>
        <taxon>Mycobacteriaceae</taxon>
        <taxon>Mycolicibacter</taxon>
    </lineage>
</organism>
<keyword evidence="1" id="KW-0472">Membrane</keyword>
<keyword evidence="1" id="KW-1133">Transmembrane helix</keyword>
<evidence type="ECO:0000256" key="1">
    <source>
        <dbReference type="SAM" id="Phobius"/>
    </source>
</evidence>
<reference evidence="2 3" key="1">
    <citation type="submission" date="2023-08" db="EMBL/GenBank/DDBJ databases">
        <authorList>
            <person name="Folkvardsen B D."/>
            <person name="Norman A."/>
        </authorList>
    </citation>
    <scope>NUCLEOTIDE SEQUENCE [LARGE SCALE GENOMIC DNA]</scope>
    <source>
        <strain evidence="2 3">Mu0050</strain>
    </source>
</reference>
<name>A0ABN9P6S5_9MYCO</name>
<gene>
    <name evidence="2" type="ORF">MU0050_003952</name>
</gene>
<accession>A0ABN9P6S5</accession>
<evidence type="ECO:0000313" key="2">
    <source>
        <dbReference type="EMBL" id="CAJ1585857.1"/>
    </source>
</evidence>
<dbReference type="EMBL" id="OY726395">
    <property type="protein sequence ID" value="CAJ1585857.1"/>
    <property type="molecule type" value="Genomic_DNA"/>
</dbReference>
<keyword evidence="1" id="KW-0812">Transmembrane</keyword>
<protein>
    <submittedName>
        <fullName evidence="2">Lumazine-binding protein</fullName>
    </submittedName>
</protein>